<keyword evidence="5" id="KW-0378">Hydrolase</keyword>
<dbReference type="GO" id="GO:0043138">
    <property type="term" value="F:3'-5' DNA helicase activity"/>
    <property type="evidence" value="ECO:0007669"/>
    <property type="project" value="UniProtKB-EC"/>
</dbReference>
<dbReference type="Pfam" id="PF00271">
    <property type="entry name" value="Helicase_C"/>
    <property type="match status" value="1"/>
</dbReference>
<sequence length="268" mass="30987">MIATNAFGMGLNDKKVRLVIHYSFPLSIGNLVQETGRAGRDHNPAKCIIFYTRHDICTNYTIITQSRESITEDMNDSFEANKRKEYLAKACEKIFEVVHFCEEQYICREQMLAEYFAWNGDNLSPPCAHCDNCLRVQAELVHEVDVKTDAIKMVEVVEEIINKLRESGKLISPKDIIQVYCQLKCDNEELTSLNIYHETRKKIVRTKADAQHLLDWLIIRGMVKIMINLYRPNPNGNTLQTNIHIVGVIEGVTAIVMEKNWKMWLRHS</sequence>
<dbReference type="GO" id="GO:0005634">
    <property type="term" value="C:nucleus"/>
    <property type="evidence" value="ECO:0007669"/>
    <property type="project" value="TreeGrafter"/>
</dbReference>
<dbReference type="EMBL" id="LLXJ01001806">
    <property type="protein sequence ID" value="PKC00679.1"/>
    <property type="molecule type" value="Genomic_DNA"/>
</dbReference>
<dbReference type="GO" id="GO:0016787">
    <property type="term" value="F:hydrolase activity"/>
    <property type="evidence" value="ECO:0007669"/>
    <property type="project" value="UniProtKB-KW"/>
</dbReference>
<dbReference type="GO" id="GO:0000724">
    <property type="term" value="P:double-strand break repair via homologous recombination"/>
    <property type="evidence" value="ECO:0007669"/>
    <property type="project" value="TreeGrafter"/>
</dbReference>
<organism evidence="5 6">
    <name type="scientific">Rhizophagus irregularis</name>
    <dbReference type="NCBI Taxonomy" id="588596"/>
    <lineage>
        <taxon>Eukaryota</taxon>
        <taxon>Fungi</taxon>
        <taxon>Fungi incertae sedis</taxon>
        <taxon>Mucoromycota</taxon>
        <taxon>Glomeromycotina</taxon>
        <taxon>Glomeromycetes</taxon>
        <taxon>Glomerales</taxon>
        <taxon>Glomeraceae</taxon>
        <taxon>Rhizophagus</taxon>
    </lineage>
</organism>
<dbReference type="AlphaFoldDB" id="A0A2N0P1H5"/>
<dbReference type="PANTHER" id="PTHR13710">
    <property type="entry name" value="DNA HELICASE RECQ FAMILY MEMBER"/>
    <property type="match status" value="1"/>
</dbReference>
<reference evidence="5 6" key="1">
    <citation type="submission" date="2016-04" db="EMBL/GenBank/DDBJ databases">
        <title>Genome analyses suggest a sexual origin of heterokaryosis in a supposedly ancient asexual fungus.</title>
        <authorList>
            <person name="Ropars J."/>
            <person name="Sedzielewska K."/>
            <person name="Noel J."/>
            <person name="Charron P."/>
            <person name="Farinelli L."/>
            <person name="Marton T."/>
            <person name="Kruger M."/>
            <person name="Pelin A."/>
            <person name="Brachmann A."/>
            <person name="Corradi N."/>
        </authorList>
    </citation>
    <scope>NUCLEOTIDE SEQUENCE [LARGE SCALE GENOMIC DNA]</scope>
    <source>
        <strain evidence="5 6">A5</strain>
    </source>
</reference>
<comment type="similarity">
    <text evidence="1">Belongs to the helicase family. RecQ subfamily.</text>
</comment>
<evidence type="ECO:0000256" key="2">
    <source>
        <dbReference type="ARBA" id="ARBA00034617"/>
    </source>
</evidence>
<evidence type="ECO:0000313" key="6">
    <source>
        <dbReference type="Proteomes" id="UP000232722"/>
    </source>
</evidence>
<dbReference type="InterPro" id="IPR001650">
    <property type="entry name" value="Helicase_C-like"/>
</dbReference>
<dbReference type="SUPFAM" id="SSF52540">
    <property type="entry name" value="P-loop containing nucleoside triphosphate hydrolases"/>
    <property type="match status" value="1"/>
</dbReference>
<proteinExistence type="inferred from homology"/>
<evidence type="ECO:0000256" key="1">
    <source>
        <dbReference type="ARBA" id="ARBA00005446"/>
    </source>
</evidence>
<dbReference type="Proteomes" id="UP000232722">
    <property type="component" value="Unassembled WGS sequence"/>
</dbReference>
<dbReference type="GO" id="GO:0009378">
    <property type="term" value="F:four-way junction helicase activity"/>
    <property type="evidence" value="ECO:0007669"/>
    <property type="project" value="TreeGrafter"/>
</dbReference>
<dbReference type="VEuPathDB" id="FungiDB:RhiirA1_403628"/>
<evidence type="ECO:0000313" key="5">
    <source>
        <dbReference type="EMBL" id="PKC00679.1"/>
    </source>
</evidence>
<dbReference type="EC" id="5.6.2.4" evidence="3"/>
<name>A0A2N0P1H5_9GLOM</name>
<protein>
    <recommendedName>
        <fullName evidence="3">DNA 3'-5' helicase</fullName>
        <ecNumber evidence="3">5.6.2.4</ecNumber>
    </recommendedName>
</protein>
<dbReference type="Pfam" id="PF16124">
    <property type="entry name" value="RecQ_Zn_bind"/>
    <property type="match status" value="1"/>
</dbReference>
<dbReference type="Gene3D" id="3.40.50.300">
    <property type="entry name" value="P-loop containing nucleotide triphosphate hydrolases"/>
    <property type="match status" value="1"/>
</dbReference>
<dbReference type="InterPro" id="IPR027417">
    <property type="entry name" value="P-loop_NTPase"/>
</dbReference>
<comment type="caution">
    <text evidence="5">The sequence shown here is derived from an EMBL/GenBank/DDBJ whole genome shotgun (WGS) entry which is preliminary data.</text>
</comment>
<dbReference type="Gene3D" id="1.10.10.10">
    <property type="entry name" value="Winged helix-like DNA-binding domain superfamily/Winged helix DNA-binding domain"/>
    <property type="match status" value="1"/>
</dbReference>
<dbReference type="PANTHER" id="PTHR13710:SF108">
    <property type="entry name" value="ATP-DEPENDENT DNA HELICASE Q4"/>
    <property type="match status" value="1"/>
</dbReference>
<dbReference type="PROSITE" id="PS51194">
    <property type="entry name" value="HELICASE_CTER"/>
    <property type="match status" value="1"/>
</dbReference>
<dbReference type="VEuPathDB" id="FungiDB:FUN_015626"/>
<feature type="domain" description="Helicase C-terminal" evidence="4">
    <location>
        <begin position="1"/>
        <end position="86"/>
    </location>
</feature>
<gene>
    <name evidence="5" type="ORF">RhiirA5_427839</name>
</gene>
<dbReference type="InterPro" id="IPR032284">
    <property type="entry name" value="RecQ_Zn-bd"/>
</dbReference>
<evidence type="ECO:0000256" key="3">
    <source>
        <dbReference type="ARBA" id="ARBA00034808"/>
    </source>
</evidence>
<reference evidence="5 6" key="2">
    <citation type="submission" date="2017-09" db="EMBL/GenBank/DDBJ databases">
        <title>Extensive intraspecific genome diversity in a model arbuscular mycorrhizal fungus.</title>
        <authorList>
            <person name="Chen E.C."/>
            <person name="Morin E."/>
            <person name="Beaudet D."/>
            <person name="Noel J."/>
            <person name="Ndikumana S."/>
            <person name="Charron P."/>
            <person name="St-Onge C."/>
            <person name="Giorgi J."/>
            <person name="Grigoriev I.V."/>
            <person name="Roux C."/>
            <person name="Martin F.M."/>
            <person name="Corradi N."/>
        </authorList>
    </citation>
    <scope>NUCLEOTIDE SEQUENCE [LARGE SCALE GENOMIC DNA]</scope>
    <source>
        <strain evidence="5 6">A5</strain>
    </source>
</reference>
<dbReference type="VEuPathDB" id="FungiDB:RhiirFUN_000140"/>
<comment type="catalytic activity">
    <reaction evidence="2">
        <text>Couples ATP hydrolysis with the unwinding of duplex DNA by translocating in the 3'-5' direction.</text>
        <dbReference type="EC" id="5.6.2.4"/>
    </reaction>
</comment>
<dbReference type="InterPro" id="IPR036388">
    <property type="entry name" value="WH-like_DNA-bd_sf"/>
</dbReference>
<dbReference type="GO" id="GO:0005694">
    <property type="term" value="C:chromosome"/>
    <property type="evidence" value="ECO:0007669"/>
    <property type="project" value="TreeGrafter"/>
</dbReference>
<dbReference type="GO" id="GO:0005737">
    <property type="term" value="C:cytoplasm"/>
    <property type="evidence" value="ECO:0007669"/>
    <property type="project" value="TreeGrafter"/>
</dbReference>
<accession>A0A2N0P1H5</accession>
<evidence type="ECO:0000259" key="4">
    <source>
        <dbReference type="PROSITE" id="PS51194"/>
    </source>
</evidence>